<reference evidence="2" key="1">
    <citation type="submission" date="2017-09" db="EMBL/GenBank/DDBJ databases">
        <title>Contemporary evolution of a Lepidopteran species, Heliothis virescens, in response to modern agricultural practices.</title>
        <authorList>
            <person name="Fritz M.L."/>
            <person name="Deyonke A.M."/>
            <person name="Papanicolaou A."/>
            <person name="Micinski S."/>
            <person name="Westbrook J."/>
            <person name="Gould F."/>
        </authorList>
    </citation>
    <scope>NUCLEOTIDE SEQUENCE [LARGE SCALE GENOMIC DNA]</scope>
    <source>
        <strain evidence="2">HvINT-</strain>
        <tissue evidence="2">Whole body</tissue>
    </source>
</reference>
<name>A0A2A4J4T6_HELVI</name>
<feature type="chain" id="PRO_5012630353" evidence="1">
    <location>
        <begin position="22"/>
        <end position="110"/>
    </location>
</feature>
<accession>A0A2A4J4T6</accession>
<sequence>MACKIALLTAAILLLLALTHAAPAEEKPVEILKAEAGKDNLATADDKEDLKTAASHWGGHWGGYGHYGGHYGGYPYYGYGWGYPSFGYGYWPYGGYYGHGYGGYGGYGWW</sequence>
<evidence type="ECO:0000313" key="2">
    <source>
        <dbReference type="EMBL" id="PCG66688.1"/>
    </source>
</evidence>
<comment type="caution">
    <text evidence="2">The sequence shown here is derived from an EMBL/GenBank/DDBJ whole genome shotgun (WGS) entry which is preliminary data.</text>
</comment>
<gene>
    <name evidence="2" type="ORF">B5V51_7365</name>
</gene>
<organism evidence="2">
    <name type="scientific">Heliothis virescens</name>
    <name type="common">Tobacco budworm moth</name>
    <dbReference type="NCBI Taxonomy" id="7102"/>
    <lineage>
        <taxon>Eukaryota</taxon>
        <taxon>Metazoa</taxon>
        <taxon>Ecdysozoa</taxon>
        <taxon>Arthropoda</taxon>
        <taxon>Hexapoda</taxon>
        <taxon>Insecta</taxon>
        <taxon>Pterygota</taxon>
        <taxon>Neoptera</taxon>
        <taxon>Endopterygota</taxon>
        <taxon>Lepidoptera</taxon>
        <taxon>Glossata</taxon>
        <taxon>Ditrysia</taxon>
        <taxon>Noctuoidea</taxon>
        <taxon>Noctuidae</taxon>
        <taxon>Heliothinae</taxon>
        <taxon>Heliothis</taxon>
    </lineage>
</organism>
<keyword evidence="1" id="KW-0732">Signal</keyword>
<dbReference type="AlphaFoldDB" id="A0A2A4J4T6"/>
<proteinExistence type="predicted"/>
<protein>
    <submittedName>
        <fullName evidence="2">Uncharacterized protein</fullName>
    </submittedName>
</protein>
<evidence type="ECO:0000256" key="1">
    <source>
        <dbReference type="SAM" id="SignalP"/>
    </source>
</evidence>
<dbReference type="EMBL" id="NWSH01003253">
    <property type="protein sequence ID" value="PCG66688.1"/>
    <property type="molecule type" value="Genomic_DNA"/>
</dbReference>
<feature type="signal peptide" evidence="1">
    <location>
        <begin position="1"/>
        <end position="21"/>
    </location>
</feature>